<evidence type="ECO:0000256" key="3">
    <source>
        <dbReference type="ARBA" id="ARBA00023210"/>
    </source>
</evidence>
<organism evidence="9 10">
    <name type="scientific">Phenylobacterium koreense</name>
    <dbReference type="NCBI Taxonomy" id="266125"/>
    <lineage>
        <taxon>Bacteria</taxon>
        <taxon>Pseudomonadati</taxon>
        <taxon>Pseudomonadota</taxon>
        <taxon>Alphaproteobacteria</taxon>
        <taxon>Caulobacterales</taxon>
        <taxon>Caulobacteraceae</taxon>
        <taxon>Phenylobacterium</taxon>
    </lineage>
</organism>
<evidence type="ECO:0000259" key="8">
    <source>
        <dbReference type="Pfam" id="PF05209"/>
    </source>
</evidence>
<comment type="function">
    <text evidence="5 6">Cell division inhibitor that blocks the formation of polar Z ring septums. Rapidly oscillates between the poles of the cell to destabilize FtsZ filaments that have formed before they mature into polar Z rings. Prevents FtsZ polymerization.</text>
</comment>
<dbReference type="InterPro" id="IPR016098">
    <property type="entry name" value="CAP/MinC_C"/>
</dbReference>
<evidence type="ECO:0000256" key="2">
    <source>
        <dbReference type="ARBA" id="ARBA00022618"/>
    </source>
</evidence>
<dbReference type="EMBL" id="JBEPLU010000002">
    <property type="protein sequence ID" value="MET3527993.1"/>
    <property type="molecule type" value="Genomic_DNA"/>
</dbReference>
<dbReference type="InterPro" id="IPR013033">
    <property type="entry name" value="MinC"/>
</dbReference>
<dbReference type="NCBIfam" id="TIGR01222">
    <property type="entry name" value="minC"/>
    <property type="match status" value="1"/>
</dbReference>
<sequence length="253" mass="26980">MTANLSQRREADGVAGETLSLPKIRVRGRSLMALVLSPEPPFAEWFAALDEQMSSAPGFFAGRPVVVDLEPVVAGVGQEGVPVALEGLTARGLRLIGAEGVRPALLSGTRWEELPTKLQAREKARDSDLEPWGDEPPAAPARALAPSLLIDRPVRSGQSIIFDEGDVTIIGAVASGAEVIAGGSIHVYGPLRGRAIAGLRFGENARIFCRRMEAEMVGVDQLYRTAEHWGPDLHGKAVQIRSDRGALRLAALV</sequence>
<accession>A0ABV2ELQ4</accession>
<dbReference type="InterPro" id="IPR036145">
    <property type="entry name" value="MinC_C_sf"/>
</dbReference>
<reference evidence="9 10" key="1">
    <citation type="submission" date="2024-06" db="EMBL/GenBank/DDBJ databases">
        <title>Genomic Encyclopedia of Type Strains, Phase IV (KMG-IV): sequencing the most valuable type-strain genomes for metagenomic binning, comparative biology and taxonomic classification.</title>
        <authorList>
            <person name="Goeker M."/>
        </authorList>
    </citation>
    <scope>NUCLEOTIDE SEQUENCE [LARGE SCALE GENOMIC DNA]</scope>
    <source>
        <strain evidence="9 10">DSM 17809</strain>
    </source>
</reference>
<dbReference type="Proteomes" id="UP001549110">
    <property type="component" value="Unassembled WGS sequence"/>
</dbReference>
<comment type="caution">
    <text evidence="9">The sequence shown here is derived from an EMBL/GenBank/DDBJ whole genome shotgun (WGS) entry which is preliminary data.</text>
</comment>
<comment type="similarity">
    <text evidence="1 6">Belongs to the MinC family.</text>
</comment>
<comment type="subunit">
    <text evidence="6">Interacts with MinD and FtsZ.</text>
</comment>
<evidence type="ECO:0000256" key="5">
    <source>
        <dbReference type="ARBA" id="ARBA00025606"/>
    </source>
</evidence>
<feature type="domain" description="Septum formation inhibitor MinC C-terminal" evidence="7">
    <location>
        <begin position="150"/>
        <end position="247"/>
    </location>
</feature>
<evidence type="ECO:0000256" key="1">
    <source>
        <dbReference type="ARBA" id="ARBA00006291"/>
    </source>
</evidence>
<keyword evidence="2 6" id="KW-0132">Cell division</keyword>
<protein>
    <recommendedName>
        <fullName evidence="6">Probable septum site-determining protein MinC</fullName>
    </recommendedName>
</protein>
<dbReference type="HAMAP" id="MF_00267">
    <property type="entry name" value="MinC"/>
    <property type="match status" value="1"/>
</dbReference>
<proteinExistence type="inferred from homology"/>
<evidence type="ECO:0000256" key="4">
    <source>
        <dbReference type="ARBA" id="ARBA00023306"/>
    </source>
</evidence>
<dbReference type="Pfam" id="PF05209">
    <property type="entry name" value="MinC_N"/>
    <property type="match status" value="1"/>
</dbReference>
<keyword evidence="10" id="KW-1185">Reference proteome</keyword>
<dbReference type="Pfam" id="PF03775">
    <property type="entry name" value="MinC_C"/>
    <property type="match status" value="1"/>
</dbReference>
<dbReference type="InterPro" id="IPR007874">
    <property type="entry name" value="MinC_N"/>
</dbReference>
<dbReference type="InterPro" id="IPR005526">
    <property type="entry name" value="Septum_form_inhib_MinC_C"/>
</dbReference>
<evidence type="ECO:0000259" key="7">
    <source>
        <dbReference type="Pfam" id="PF03775"/>
    </source>
</evidence>
<evidence type="ECO:0000313" key="9">
    <source>
        <dbReference type="EMBL" id="MET3527993.1"/>
    </source>
</evidence>
<dbReference type="Gene3D" id="2.160.20.70">
    <property type="match status" value="1"/>
</dbReference>
<dbReference type="PANTHER" id="PTHR34108:SF1">
    <property type="entry name" value="SEPTUM SITE-DETERMINING PROTEIN MINC"/>
    <property type="match status" value="1"/>
</dbReference>
<dbReference type="Gene3D" id="3.30.70.260">
    <property type="match status" value="1"/>
</dbReference>
<name>A0ABV2ELQ4_9CAUL</name>
<dbReference type="PANTHER" id="PTHR34108">
    <property type="entry name" value="SEPTUM SITE-DETERMINING PROTEIN MINC"/>
    <property type="match status" value="1"/>
</dbReference>
<feature type="domain" description="Septum formation inhibitor MinC N-terminal" evidence="8">
    <location>
        <begin position="29"/>
        <end position="77"/>
    </location>
</feature>
<keyword evidence="4 6" id="KW-0131">Cell cycle</keyword>
<gene>
    <name evidence="6" type="primary">minC</name>
    <name evidence="9" type="ORF">ABID41_003111</name>
</gene>
<evidence type="ECO:0000256" key="6">
    <source>
        <dbReference type="HAMAP-Rule" id="MF_00267"/>
    </source>
</evidence>
<evidence type="ECO:0000313" key="10">
    <source>
        <dbReference type="Proteomes" id="UP001549110"/>
    </source>
</evidence>
<dbReference type="RefSeq" id="WP_331932704.1">
    <property type="nucleotide sequence ID" value="NZ_JBEPLU010000002.1"/>
</dbReference>
<keyword evidence="3 6" id="KW-0717">Septation</keyword>
<dbReference type="SUPFAM" id="SSF63848">
    <property type="entry name" value="Cell-division inhibitor MinC, C-terminal domain"/>
    <property type="match status" value="1"/>
</dbReference>